<protein>
    <submittedName>
        <fullName evidence="1">Uncharacterized protein</fullName>
    </submittedName>
</protein>
<name>A0A120G5F6_PSEFL</name>
<organism evidence="1 2">
    <name type="scientific">Pseudomonas fluorescens</name>
    <dbReference type="NCBI Taxonomy" id="294"/>
    <lineage>
        <taxon>Bacteria</taxon>
        <taxon>Pseudomonadati</taxon>
        <taxon>Pseudomonadota</taxon>
        <taxon>Gammaproteobacteria</taxon>
        <taxon>Pseudomonadales</taxon>
        <taxon>Pseudomonadaceae</taxon>
        <taxon>Pseudomonas</taxon>
    </lineage>
</organism>
<proteinExistence type="predicted"/>
<dbReference type="AlphaFoldDB" id="A0A120G5F6"/>
<dbReference type="EMBL" id="LCYA01000223">
    <property type="protein sequence ID" value="KWV84054.1"/>
    <property type="molecule type" value="Genomic_DNA"/>
</dbReference>
<dbReference type="Proteomes" id="UP000061348">
    <property type="component" value="Unassembled WGS sequence"/>
</dbReference>
<evidence type="ECO:0000313" key="1">
    <source>
        <dbReference type="EMBL" id="KWV84054.1"/>
    </source>
</evidence>
<evidence type="ECO:0000313" key="2">
    <source>
        <dbReference type="Proteomes" id="UP000061348"/>
    </source>
</evidence>
<reference evidence="1 2" key="1">
    <citation type="submission" date="2015-05" db="EMBL/GenBank/DDBJ databases">
        <title>A genomic and transcriptomic approach to investigate the blue pigment phenotype in Pseudomonas fluorescens.</title>
        <authorList>
            <person name="Andreani N.A."/>
            <person name="Cardazzo B."/>
        </authorList>
    </citation>
    <scope>NUCLEOTIDE SEQUENCE [LARGE SCALE GENOMIC DNA]</scope>
    <source>
        <strain evidence="1 2">Ps_22</strain>
    </source>
</reference>
<comment type="caution">
    <text evidence="1">The sequence shown here is derived from an EMBL/GenBank/DDBJ whole genome shotgun (WGS) entry which is preliminary data.</text>
</comment>
<gene>
    <name evidence="1" type="ORF">PFLmoz3_06022</name>
</gene>
<sequence length="191" mass="21232">MEHCRHGDTNGHRRGGLGVCQRRKDGVLQLQRLMGGVGRGLVRKNCHQVAQYIRNGFVPGLFIVAGQVLNILLQAVDQLHQPSAQLQRPAGQRQDTGKQQPTYLFHMGPALFGVRYRLPVSQGNQSLCRAVEHQGAGALRAQLLVQLRRRRFVIHAELIARQKATDMRFIEAAVGVDRLACRSDPGQHAVL</sequence>
<accession>A0A120G5F6</accession>